<keyword evidence="5" id="KW-0479">Metal-binding</keyword>
<reference evidence="10" key="2">
    <citation type="submission" date="2025-08" db="UniProtKB">
        <authorList>
            <consortium name="RefSeq"/>
        </authorList>
    </citation>
    <scope>IDENTIFICATION</scope>
    <source>
        <tissue evidence="10">Adult</tissue>
    </source>
</reference>
<keyword evidence="9" id="KW-1185">Reference proteome</keyword>
<evidence type="ECO:0000256" key="4">
    <source>
        <dbReference type="ARBA" id="ARBA00022722"/>
    </source>
</evidence>
<evidence type="ECO:0000313" key="10">
    <source>
        <dbReference type="RefSeq" id="XP_049306030.1"/>
    </source>
</evidence>
<evidence type="ECO:0000256" key="6">
    <source>
        <dbReference type="ARBA" id="ARBA00022801"/>
    </source>
</evidence>
<sequence>MDSKLKKILLLFAANQEESNKYLAALNSCSREYKVAIQQSEQELRIRRARVISIYYEILMLTTIPLCKKINPRSIWAYKRHGNFWEKDVPSMNDRVFKETFRMSRATFEILCEYVKGITKQDSCYRKCIPLQKRVAVAVYTLKSSAEYETVARLFGVSKAIVSEIFLAFCQEVWQSLRPIYLAEQLSNSEKVDECVHGFEKLGFPQCLGAIDGCHIKVRPPGKDCTDYYNYKGWYSTVLFALVDYRYRFLYINVGCPGRCNDSKIFQCSKLNTALKDPIFTAKSKTINGVNVPVGVMGDSAFRFANNLMKPYPFQVHPPEHEKIFNYQLSKCRRVVGNAFGHLKARFRRIGKGVDNHIKNVPLIIKAACTLHNFLNCHNDVINQKWIEEQTTYENSVRLEQPEHTDAVADFEAEPEIIRRAIANSFYSGVVDSPASSSLEMNWDWLLVEG</sequence>
<evidence type="ECO:0000256" key="5">
    <source>
        <dbReference type="ARBA" id="ARBA00022723"/>
    </source>
</evidence>
<dbReference type="Pfam" id="PF13359">
    <property type="entry name" value="DDE_Tnp_4"/>
    <property type="match status" value="1"/>
</dbReference>
<comment type="subcellular location">
    <subcellularLocation>
        <location evidence="2">Nucleus</location>
    </subcellularLocation>
</comment>
<feature type="domain" description="DDE Tnp4" evidence="8">
    <location>
        <begin position="211"/>
        <end position="373"/>
    </location>
</feature>
<evidence type="ECO:0000256" key="7">
    <source>
        <dbReference type="ARBA" id="ARBA00023242"/>
    </source>
</evidence>
<evidence type="ECO:0000256" key="3">
    <source>
        <dbReference type="ARBA" id="ARBA00006958"/>
    </source>
</evidence>
<comment type="similarity">
    <text evidence="3">Belongs to the HARBI1 family.</text>
</comment>
<keyword evidence="7" id="KW-0539">Nucleus</keyword>
<evidence type="ECO:0000256" key="1">
    <source>
        <dbReference type="ARBA" id="ARBA00001968"/>
    </source>
</evidence>
<dbReference type="PANTHER" id="PTHR22930">
    <property type="match status" value="1"/>
</dbReference>
<reference evidence="9" key="1">
    <citation type="submission" date="2025-05" db="UniProtKB">
        <authorList>
            <consortium name="RefSeq"/>
        </authorList>
    </citation>
    <scope>NUCLEOTIDE SEQUENCE [LARGE SCALE GENOMIC DNA]</scope>
</reference>
<dbReference type="GeneID" id="125776633"/>
<name>A0ABM3J9X9_BACDO</name>
<dbReference type="RefSeq" id="XP_049306030.1">
    <property type="nucleotide sequence ID" value="XM_049450073.1"/>
</dbReference>
<evidence type="ECO:0000256" key="2">
    <source>
        <dbReference type="ARBA" id="ARBA00004123"/>
    </source>
</evidence>
<comment type="cofactor">
    <cofactor evidence="1">
        <name>a divalent metal cation</name>
        <dbReference type="ChEBI" id="CHEBI:60240"/>
    </cofactor>
</comment>
<protein>
    <submittedName>
        <fullName evidence="10">Uncharacterized protein LOC125776633</fullName>
    </submittedName>
</protein>
<accession>A0ABM3J9X9</accession>
<dbReference type="InterPro" id="IPR045249">
    <property type="entry name" value="HARBI1-like"/>
</dbReference>
<dbReference type="InterPro" id="IPR027806">
    <property type="entry name" value="HARBI1_dom"/>
</dbReference>
<organism evidence="9 10">
    <name type="scientific">Bactrocera dorsalis</name>
    <name type="common">Oriental fruit fly</name>
    <name type="synonym">Dacus dorsalis</name>
    <dbReference type="NCBI Taxonomy" id="27457"/>
    <lineage>
        <taxon>Eukaryota</taxon>
        <taxon>Metazoa</taxon>
        <taxon>Ecdysozoa</taxon>
        <taxon>Arthropoda</taxon>
        <taxon>Hexapoda</taxon>
        <taxon>Insecta</taxon>
        <taxon>Pterygota</taxon>
        <taxon>Neoptera</taxon>
        <taxon>Endopterygota</taxon>
        <taxon>Diptera</taxon>
        <taxon>Brachycera</taxon>
        <taxon>Muscomorpha</taxon>
        <taxon>Tephritoidea</taxon>
        <taxon>Tephritidae</taxon>
        <taxon>Bactrocera</taxon>
        <taxon>Bactrocera</taxon>
    </lineage>
</organism>
<keyword evidence="4" id="KW-0540">Nuclease</keyword>
<keyword evidence="6" id="KW-0378">Hydrolase</keyword>
<proteinExistence type="inferred from homology"/>
<dbReference type="PANTHER" id="PTHR22930:SF85">
    <property type="entry name" value="GH03217P-RELATED"/>
    <property type="match status" value="1"/>
</dbReference>
<dbReference type="Proteomes" id="UP001652620">
    <property type="component" value="Chromosome 2"/>
</dbReference>
<gene>
    <name evidence="10" type="primary">LOC125776633</name>
</gene>
<evidence type="ECO:0000259" key="8">
    <source>
        <dbReference type="Pfam" id="PF13359"/>
    </source>
</evidence>
<evidence type="ECO:0000313" key="9">
    <source>
        <dbReference type="Proteomes" id="UP001652620"/>
    </source>
</evidence>